<organism evidence="1 2">
    <name type="scientific">Oryza meyeriana var. granulata</name>
    <dbReference type="NCBI Taxonomy" id="110450"/>
    <lineage>
        <taxon>Eukaryota</taxon>
        <taxon>Viridiplantae</taxon>
        <taxon>Streptophyta</taxon>
        <taxon>Embryophyta</taxon>
        <taxon>Tracheophyta</taxon>
        <taxon>Spermatophyta</taxon>
        <taxon>Magnoliopsida</taxon>
        <taxon>Liliopsida</taxon>
        <taxon>Poales</taxon>
        <taxon>Poaceae</taxon>
        <taxon>BOP clade</taxon>
        <taxon>Oryzoideae</taxon>
        <taxon>Oryzeae</taxon>
        <taxon>Oryzinae</taxon>
        <taxon>Oryza</taxon>
        <taxon>Oryza meyeriana</taxon>
    </lineage>
</organism>
<dbReference type="AlphaFoldDB" id="A0A6G1CYX4"/>
<dbReference type="Gene3D" id="3.40.50.300">
    <property type="entry name" value="P-loop containing nucleotide triphosphate hydrolases"/>
    <property type="match status" value="1"/>
</dbReference>
<dbReference type="InterPro" id="IPR027417">
    <property type="entry name" value="P-loop_NTPase"/>
</dbReference>
<gene>
    <name evidence="1" type="ORF">E2562_007431</name>
</gene>
<protein>
    <submittedName>
        <fullName evidence="1">Uncharacterized protein</fullName>
    </submittedName>
</protein>
<accession>A0A6G1CYX4</accession>
<keyword evidence="2" id="KW-1185">Reference proteome</keyword>
<dbReference type="SUPFAM" id="SSF52540">
    <property type="entry name" value="P-loop containing nucleoside triphosphate hydrolases"/>
    <property type="match status" value="1"/>
</dbReference>
<name>A0A6G1CYX4_9ORYZ</name>
<dbReference type="OrthoDB" id="47330at2759"/>
<comment type="caution">
    <text evidence="1">The sequence shown here is derived from an EMBL/GenBank/DDBJ whole genome shotgun (WGS) entry which is preliminary data.</text>
</comment>
<evidence type="ECO:0000313" key="2">
    <source>
        <dbReference type="Proteomes" id="UP000479710"/>
    </source>
</evidence>
<dbReference type="EMBL" id="SPHZ02000007">
    <property type="protein sequence ID" value="KAF0905648.1"/>
    <property type="molecule type" value="Genomic_DNA"/>
</dbReference>
<dbReference type="Proteomes" id="UP000479710">
    <property type="component" value="Unassembled WGS sequence"/>
</dbReference>
<evidence type="ECO:0000313" key="1">
    <source>
        <dbReference type="EMBL" id="KAF0905648.1"/>
    </source>
</evidence>
<proteinExistence type="predicted"/>
<reference evidence="1 2" key="1">
    <citation type="submission" date="2019-11" db="EMBL/GenBank/DDBJ databases">
        <title>Whole genome sequence of Oryza granulata.</title>
        <authorList>
            <person name="Li W."/>
        </authorList>
    </citation>
    <scope>NUCLEOTIDE SEQUENCE [LARGE SCALE GENOMIC DNA]</scope>
    <source>
        <strain evidence="2">cv. Menghai</strain>
        <tissue evidence="1">Leaf</tissue>
    </source>
</reference>
<sequence length="78" mass="8808">MTAAAGNADPLIQEAQNAAGRVILFIDEMHMLLGAGACKDGATTFDEYRKHIERQFQKVRVEEPIEHTVDHCYIFCRD</sequence>